<organism evidence="8 9">
    <name type="scientific">Eiseniibacteriota bacterium</name>
    <dbReference type="NCBI Taxonomy" id="2212470"/>
    <lineage>
        <taxon>Bacteria</taxon>
        <taxon>Candidatus Eiseniibacteriota</taxon>
    </lineage>
</organism>
<keyword evidence="6" id="KW-0732">Signal</keyword>
<evidence type="ECO:0000256" key="1">
    <source>
        <dbReference type="ARBA" id="ARBA00004167"/>
    </source>
</evidence>
<evidence type="ECO:0000256" key="3">
    <source>
        <dbReference type="ARBA" id="ARBA00022989"/>
    </source>
</evidence>
<evidence type="ECO:0000313" key="8">
    <source>
        <dbReference type="EMBL" id="TMQ73159.1"/>
    </source>
</evidence>
<feature type="domain" description="TonB C-terminal" evidence="7">
    <location>
        <begin position="123"/>
        <end position="187"/>
    </location>
</feature>
<protein>
    <submittedName>
        <fullName evidence="8">TonB family protein</fullName>
    </submittedName>
</protein>
<comment type="subcellular location">
    <subcellularLocation>
        <location evidence="1">Membrane</location>
        <topology evidence="1">Single-pass membrane protein</topology>
    </subcellularLocation>
</comment>
<name>A0A538UBS1_UNCEI</name>
<dbReference type="Pfam" id="PF03544">
    <property type="entry name" value="TonB_C"/>
    <property type="match status" value="1"/>
</dbReference>
<dbReference type="SUPFAM" id="SSF74653">
    <property type="entry name" value="TolA/TonB C-terminal domain"/>
    <property type="match status" value="1"/>
</dbReference>
<evidence type="ECO:0000313" key="9">
    <source>
        <dbReference type="Proteomes" id="UP000319771"/>
    </source>
</evidence>
<evidence type="ECO:0000256" key="4">
    <source>
        <dbReference type="ARBA" id="ARBA00023136"/>
    </source>
</evidence>
<feature type="compositionally biased region" description="Basic and acidic residues" evidence="5">
    <location>
        <begin position="103"/>
        <end position="116"/>
    </location>
</feature>
<dbReference type="Gene3D" id="3.30.1150.10">
    <property type="match status" value="1"/>
</dbReference>
<keyword evidence="3" id="KW-1133">Transmembrane helix</keyword>
<dbReference type="PROSITE" id="PS51257">
    <property type="entry name" value="PROKAR_LIPOPROTEIN"/>
    <property type="match status" value="1"/>
</dbReference>
<feature type="chain" id="PRO_5022036110" evidence="6">
    <location>
        <begin position="22"/>
        <end position="196"/>
    </location>
</feature>
<gene>
    <name evidence="8" type="ORF">E6K81_05470</name>
</gene>
<keyword evidence="4" id="KW-0472">Membrane</keyword>
<keyword evidence="2" id="KW-0812">Transmembrane</keyword>
<feature type="region of interest" description="Disordered" evidence="5">
    <location>
        <begin position="80"/>
        <end position="123"/>
    </location>
</feature>
<dbReference type="NCBIfam" id="TIGR01352">
    <property type="entry name" value="tonB_Cterm"/>
    <property type="match status" value="1"/>
</dbReference>
<evidence type="ECO:0000259" key="7">
    <source>
        <dbReference type="Pfam" id="PF03544"/>
    </source>
</evidence>
<reference evidence="8 9" key="1">
    <citation type="journal article" date="2019" name="Nat. Microbiol.">
        <title>Mediterranean grassland soil C-N compound turnover is dependent on rainfall and depth, and is mediated by genomically divergent microorganisms.</title>
        <authorList>
            <person name="Diamond S."/>
            <person name="Andeer P.F."/>
            <person name="Li Z."/>
            <person name="Crits-Christoph A."/>
            <person name="Burstein D."/>
            <person name="Anantharaman K."/>
            <person name="Lane K.R."/>
            <person name="Thomas B.C."/>
            <person name="Pan C."/>
            <person name="Northen T.R."/>
            <person name="Banfield J.F."/>
        </authorList>
    </citation>
    <scope>NUCLEOTIDE SEQUENCE [LARGE SCALE GENOMIC DNA]</scope>
    <source>
        <strain evidence="8">WS_11</strain>
    </source>
</reference>
<sequence>MRPPHHRLAAGLALLLGLVTAGCGGSPPPAGKPSALPVDVYADTGRSVALHVVPPAESGPAPAARAWLARVAKAPAQALDLPPAGAEPDTVGSASEAPPALQVDEHLKPPILRERSPLAVPPRARGQVELDVRVDEQGRVTEARWAGGSAEAALVRAATACARAMRFYPAVRAGRPVPVWCRERFDFGATASEREP</sequence>
<dbReference type="Proteomes" id="UP000319771">
    <property type="component" value="Unassembled WGS sequence"/>
</dbReference>
<feature type="signal peptide" evidence="6">
    <location>
        <begin position="1"/>
        <end position="21"/>
    </location>
</feature>
<dbReference type="InterPro" id="IPR006260">
    <property type="entry name" value="TonB/TolA_C"/>
</dbReference>
<evidence type="ECO:0000256" key="6">
    <source>
        <dbReference type="SAM" id="SignalP"/>
    </source>
</evidence>
<evidence type="ECO:0000256" key="2">
    <source>
        <dbReference type="ARBA" id="ARBA00022692"/>
    </source>
</evidence>
<comment type="caution">
    <text evidence="8">The sequence shown here is derived from an EMBL/GenBank/DDBJ whole genome shotgun (WGS) entry which is preliminary data.</text>
</comment>
<dbReference type="EMBL" id="VBPB01000080">
    <property type="protein sequence ID" value="TMQ73159.1"/>
    <property type="molecule type" value="Genomic_DNA"/>
</dbReference>
<proteinExistence type="predicted"/>
<dbReference type="InterPro" id="IPR037682">
    <property type="entry name" value="TonB_C"/>
</dbReference>
<dbReference type="GO" id="GO:0016020">
    <property type="term" value="C:membrane"/>
    <property type="evidence" value="ECO:0007669"/>
    <property type="project" value="UniProtKB-SubCell"/>
</dbReference>
<dbReference type="GO" id="GO:0055085">
    <property type="term" value="P:transmembrane transport"/>
    <property type="evidence" value="ECO:0007669"/>
    <property type="project" value="InterPro"/>
</dbReference>
<accession>A0A538UBS1</accession>
<evidence type="ECO:0000256" key="5">
    <source>
        <dbReference type="SAM" id="MobiDB-lite"/>
    </source>
</evidence>
<dbReference type="AlphaFoldDB" id="A0A538UBS1"/>